<protein>
    <submittedName>
        <fullName evidence="1">Uncharacterized protein</fullName>
    </submittedName>
</protein>
<dbReference type="AlphaFoldDB" id="X1MZ96"/>
<reference evidence="1" key="1">
    <citation type="journal article" date="2014" name="Front. Microbiol.">
        <title>High frequency of phylogenetically diverse reductive dehalogenase-homologous genes in deep subseafloor sedimentary metagenomes.</title>
        <authorList>
            <person name="Kawai M."/>
            <person name="Futagami T."/>
            <person name="Toyoda A."/>
            <person name="Takaki Y."/>
            <person name="Nishi S."/>
            <person name="Hori S."/>
            <person name="Arai W."/>
            <person name="Tsubouchi T."/>
            <person name="Morono Y."/>
            <person name="Uchiyama I."/>
            <person name="Ito T."/>
            <person name="Fujiyama A."/>
            <person name="Inagaki F."/>
            <person name="Takami H."/>
        </authorList>
    </citation>
    <scope>NUCLEOTIDE SEQUENCE</scope>
    <source>
        <strain evidence="1">Expedition CK06-06</strain>
    </source>
</reference>
<dbReference type="EMBL" id="BARV01007710">
    <property type="protein sequence ID" value="GAI11684.1"/>
    <property type="molecule type" value="Genomic_DNA"/>
</dbReference>
<proteinExistence type="predicted"/>
<accession>X1MZ96</accession>
<sequence length="117" mass="12566">MATKIVYAHTTVRQLWAAHEHKKGHLLGLKVDNQDTTPEKIQLLDDFTTDTGYTSGGSAYAGAVVSNLNRMQVTVPAGDCISLGEEDCKGIEFLGRALALGSTLASNCKIIAQYKLV</sequence>
<evidence type="ECO:0000313" key="1">
    <source>
        <dbReference type="EMBL" id="GAI11684.1"/>
    </source>
</evidence>
<gene>
    <name evidence="1" type="ORF">S06H3_15656</name>
</gene>
<comment type="caution">
    <text evidence="1">The sequence shown here is derived from an EMBL/GenBank/DDBJ whole genome shotgun (WGS) entry which is preliminary data.</text>
</comment>
<name>X1MZ96_9ZZZZ</name>
<organism evidence="1">
    <name type="scientific">marine sediment metagenome</name>
    <dbReference type="NCBI Taxonomy" id="412755"/>
    <lineage>
        <taxon>unclassified sequences</taxon>
        <taxon>metagenomes</taxon>
        <taxon>ecological metagenomes</taxon>
    </lineage>
</organism>